<dbReference type="InterPro" id="IPR036034">
    <property type="entry name" value="PDZ_sf"/>
</dbReference>
<dbReference type="Pfam" id="PF17820">
    <property type="entry name" value="PDZ_6"/>
    <property type="match status" value="1"/>
</dbReference>
<keyword evidence="1" id="KW-0732">Signal</keyword>
<dbReference type="AlphaFoldDB" id="A0A6V8MQ54"/>
<name>A0A6V8MQ54_9BACT</name>
<evidence type="ECO:0000313" key="3">
    <source>
        <dbReference type="EMBL" id="GFO61843.1"/>
    </source>
</evidence>
<feature type="chain" id="PRO_5028009878" description="PDZ domain-containing protein" evidence="1">
    <location>
        <begin position="20"/>
        <end position="130"/>
    </location>
</feature>
<dbReference type="CDD" id="cd06782">
    <property type="entry name" value="cpPDZ_CPP-like"/>
    <property type="match status" value="1"/>
</dbReference>
<dbReference type="GO" id="GO:0004175">
    <property type="term" value="F:endopeptidase activity"/>
    <property type="evidence" value="ECO:0007669"/>
    <property type="project" value="TreeGrafter"/>
</dbReference>
<dbReference type="PROSITE" id="PS50106">
    <property type="entry name" value="PDZ"/>
    <property type="match status" value="1"/>
</dbReference>
<accession>A0A6V8MQ54</accession>
<feature type="signal peptide" evidence="1">
    <location>
        <begin position="1"/>
        <end position="19"/>
    </location>
</feature>
<dbReference type="GO" id="GO:0007165">
    <property type="term" value="P:signal transduction"/>
    <property type="evidence" value="ECO:0007669"/>
    <property type="project" value="TreeGrafter"/>
</dbReference>
<dbReference type="PANTHER" id="PTHR32060:SF22">
    <property type="entry name" value="CARBOXYL-TERMINAL-PROCESSING PEPTIDASE 3, CHLOROPLASTIC"/>
    <property type="match status" value="1"/>
</dbReference>
<dbReference type="InterPro" id="IPR001478">
    <property type="entry name" value="PDZ"/>
</dbReference>
<evidence type="ECO:0000259" key="2">
    <source>
        <dbReference type="PROSITE" id="PS50106"/>
    </source>
</evidence>
<dbReference type="EMBL" id="BLXX01000021">
    <property type="protein sequence ID" value="GFO61843.1"/>
    <property type="molecule type" value="Genomic_DNA"/>
</dbReference>
<evidence type="ECO:0000256" key="1">
    <source>
        <dbReference type="SAM" id="SignalP"/>
    </source>
</evidence>
<dbReference type="InterPro" id="IPR041489">
    <property type="entry name" value="PDZ_6"/>
</dbReference>
<dbReference type="SMART" id="SM00228">
    <property type="entry name" value="PDZ"/>
    <property type="match status" value="1"/>
</dbReference>
<dbReference type="SUPFAM" id="SSF50156">
    <property type="entry name" value="PDZ domain-like"/>
    <property type="match status" value="1"/>
</dbReference>
<dbReference type="GO" id="GO:0030288">
    <property type="term" value="C:outer membrane-bounded periplasmic space"/>
    <property type="evidence" value="ECO:0007669"/>
    <property type="project" value="TreeGrafter"/>
</dbReference>
<comment type="caution">
    <text evidence="3">The sequence shown here is derived from an EMBL/GenBank/DDBJ whole genome shotgun (WGS) entry which is preliminary data.</text>
</comment>
<dbReference type="Gene3D" id="2.30.42.10">
    <property type="match status" value="1"/>
</dbReference>
<proteinExistence type="predicted"/>
<reference evidence="4" key="1">
    <citation type="submission" date="2020-06" db="EMBL/GenBank/DDBJ databases">
        <title>Draft genomic sequence of Geomonas sp. Red330.</title>
        <authorList>
            <person name="Itoh H."/>
            <person name="Zhenxing X."/>
            <person name="Ushijima N."/>
            <person name="Masuda Y."/>
            <person name="Shiratori Y."/>
            <person name="Senoo K."/>
        </authorList>
    </citation>
    <scope>NUCLEOTIDE SEQUENCE [LARGE SCALE GENOMIC DNA]</scope>
    <source>
        <strain evidence="4">Red330</strain>
    </source>
</reference>
<protein>
    <recommendedName>
        <fullName evidence="2">PDZ domain-containing protein</fullName>
    </recommendedName>
</protein>
<dbReference type="RefSeq" id="WP_183356629.1">
    <property type="nucleotide sequence ID" value="NZ_BLXX01000021.1"/>
</dbReference>
<gene>
    <name evidence="3" type="ORF">GMST_41680</name>
</gene>
<dbReference type="PANTHER" id="PTHR32060">
    <property type="entry name" value="TAIL-SPECIFIC PROTEASE"/>
    <property type="match status" value="1"/>
</dbReference>
<keyword evidence="4" id="KW-1185">Reference proteome</keyword>
<sequence>MIRRVFITLVLLLSLAAGAWGGNSPRDFGGVGIDGVPRSDGTIVVRQLVTGGPAHLAGVRPGDVITRIDGKATFGSDFRDMVERRLRGRAGTAVLIQVRRPGESKTLTFNLVRRQLEIPASGKKNHKKGE</sequence>
<dbReference type="Proteomes" id="UP000556026">
    <property type="component" value="Unassembled WGS sequence"/>
</dbReference>
<organism evidence="3 4">
    <name type="scientific">Geomonas silvestris</name>
    <dbReference type="NCBI Taxonomy" id="2740184"/>
    <lineage>
        <taxon>Bacteria</taxon>
        <taxon>Pseudomonadati</taxon>
        <taxon>Thermodesulfobacteriota</taxon>
        <taxon>Desulfuromonadia</taxon>
        <taxon>Geobacterales</taxon>
        <taxon>Geobacteraceae</taxon>
        <taxon>Geomonas</taxon>
    </lineage>
</organism>
<feature type="domain" description="PDZ" evidence="2">
    <location>
        <begin position="12"/>
        <end position="101"/>
    </location>
</feature>
<evidence type="ECO:0000313" key="4">
    <source>
        <dbReference type="Proteomes" id="UP000556026"/>
    </source>
</evidence>